<feature type="domain" description="CAAX prenyl protease 2/Lysostaphin resistance protein A-like" evidence="2">
    <location>
        <begin position="156"/>
        <end position="244"/>
    </location>
</feature>
<feature type="transmembrane region" description="Helical" evidence="1">
    <location>
        <begin position="113"/>
        <end position="134"/>
    </location>
</feature>
<evidence type="ECO:0000313" key="4">
    <source>
        <dbReference type="Proteomes" id="UP000095563"/>
    </source>
</evidence>
<dbReference type="GO" id="GO:0004175">
    <property type="term" value="F:endopeptidase activity"/>
    <property type="evidence" value="ECO:0007669"/>
    <property type="project" value="UniProtKB-ARBA"/>
</dbReference>
<dbReference type="Pfam" id="PF02517">
    <property type="entry name" value="Rce1-like"/>
    <property type="match status" value="1"/>
</dbReference>
<feature type="transmembrane region" description="Helical" evidence="1">
    <location>
        <begin position="21"/>
        <end position="45"/>
    </location>
</feature>
<dbReference type="RefSeq" id="WP_055209321.1">
    <property type="nucleotide sequence ID" value="NZ_CZBO01000014.1"/>
</dbReference>
<evidence type="ECO:0000256" key="1">
    <source>
        <dbReference type="SAM" id="Phobius"/>
    </source>
</evidence>
<proteinExistence type="predicted"/>
<feature type="transmembrane region" description="Helical" evidence="1">
    <location>
        <begin position="265"/>
        <end position="282"/>
    </location>
</feature>
<protein>
    <submittedName>
        <fullName evidence="3">Abortive infection protein</fullName>
    </submittedName>
</protein>
<dbReference type="PANTHER" id="PTHR43592">
    <property type="entry name" value="CAAX AMINO TERMINAL PROTEASE"/>
    <property type="match status" value="1"/>
</dbReference>
<sequence length="299" mass="33722">MRKIKEWMYKFNNANIKSISILGGIGFSILFAIVLTITTLLGMFIITPALEALGSMQESLGVVQIINGVSEIGVQILAYCATITFMKKRYIDKRNIDVSTEYTPSVKLRSNDYMNLIIFSLGEITFVLGLSYFLNMIPIPEFIQELISSEDIAYPFLVTLIIGGIMAPIVEEILFRGILLKGLLKKYSIKKSAMVGGIMFSILHLPDIQNVLAIIVGSIIYSFVYAYTRSIVPTIILHMSYNTIATLFDELTLRLNILNEGFSNIQSIILMIIGICIMVTFYKGMRLKDRYKENLKEVF</sequence>
<name>A0A174VQ42_9CLOT</name>
<dbReference type="EMBL" id="CZBO01000014">
    <property type="protein sequence ID" value="CUQ34210.1"/>
    <property type="molecule type" value="Genomic_DNA"/>
</dbReference>
<dbReference type="GO" id="GO:0080120">
    <property type="term" value="P:CAAX-box protein maturation"/>
    <property type="evidence" value="ECO:0007669"/>
    <property type="project" value="UniProtKB-ARBA"/>
</dbReference>
<keyword evidence="1" id="KW-0472">Membrane</keyword>
<dbReference type="PANTHER" id="PTHR43592:SF15">
    <property type="entry name" value="CAAX AMINO TERMINAL PROTEASE FAMILY PROTEIN"/>
    <property type="match status" value="1"/>
</dbReference>
<dbReference type="InterPro" id="IPR003675">
    <property type="entry name" value="Rce1/LyrA-like_dom"/>
</dbReference>
<keyword evidence="1" id="KW-0812">Transmembrane</keyword>
<gene>
    <name evidence="3" type="ORF">ERS852568_02977</name>
</gene>
<dbReference type="AlphaFoldDB" id="A0A174VQ42"/>
<accession>A0A174VQ42</accession>
<dbReference type="Proteomes" id="UP000095563">
    <property type="component" value="Unassembled WGS sequence"/>
</dbReference>
<evidence type="ECO:0000313" key="3">
    <source>
        <dbReference type="EMBL" id="CUQ34210.1"/>
    </source>
</evidence>
<evidence type="ECO:0000259" key="2">
    <source>
        <dbReference type="Pfam" id="PF02517"/>
    </source>
</evidence>
<organism evidence="3 4">
    <name type="scientific">Clostridium baratii</name>
    <dbReference type="NCBI Taxonomy" id="1561"/>
    <lineage>
        <taxon>Bacteria</taxon>
        <taxon>Bacillati</taxon>
        <taxon>Bacillota</taxon>
        <taxon>Clostridia</taxon>
        <taxon>Eubacteriales</taxon>
        <taxon>Clostridiaceae</taxon>
        <taxon>Clostridium</taxon>
    </lineage>
</organism>
<feature type="transmembrane region" description="Helical" evidence="1">
    <location>
        <begin position="154"/>
        <end position="175"/>
    </location>
</feature>
<keyword evidence="1" id="KW-1133">Transmembrane helix</keyword>
<reference evidence="3 4" key="1">
    <citation type="submission" date="2015-09" db="EMBL/GenBank/DDBJ databases">
        <authorList>
            <consortium name="Pathogen Informatics"/>
        </authorList>
    </citation>
    <scope>NUCLEOTIDE SEQUENCE [LARGE SCALE GENOMIC DNA]</scope>
    <source>
        <strain evidence="3 4">2789STDY5834956</strain>
    </source>
</reference>
<feature type="transmembrane region" description="Helical" evidence="1">
    <location>
        <begin position="65"/>
        <end position="86"/>
    </location>
</feature>